<reference evidence="2 3" key="1">
    <citation type="journal article" date="2015" name="Stand. Genomic Sci.">
        <title>Genomic Encyclopedia of Bacterial and Archaeal Type Strains, Phase III: the genomes of soil and plant-associated and newly described type strains.</title>
        <authorList>
            <person name="Whitman W.B."/>
            <person name="Woyke T."/>
            <person name="Klenk H.P."/>
            <person name="Zhou Y."/>
            <person name="Lilburn T.G."/>
            <person name="Beck B.J."/>
            <person name="De Vos P."/>
            <person name="Vandamme P."/>
            <person name="Eisen J.A."/>
            <person name="Garrity G."/>
            <person name="Hugenholtz P."/>
            <person name="Kyrpides N.C."/>
        </authorList>
    </citation>
    <scope>NUCLEOTIDE SEQUENCE [LARGE SCALE GENOMIC DNA]</scope>
    <source>
        <strain evidence="2 3">CGMCC 1.10822</strain>
    </source>
</reference>
<dbReference type="RefSeq" id="WP_158643035.1">
    <property type="nucleotide sequence ID" value="NZ_VLLB01000001.1"/>
</dbReference>
<gene>
    <name evidence="2" type="ORF">IP91_00079</name>
</gene>
<evidence type="ECO:0000313" key="2">
    <source>
        <dbReference type="EMBL" id="TWI69014.1"/>
    </source>
</evidence>
<name>A0A562RK86_9BURK</name>
<dbReference type="OrthoDB" id="8781103at2"/>
<proteinExistence type="predicted"/>
<evidence type="ECO:0000313" key="3">
    <source>
        <dbReference type="Proteomes" id="UP000318431"/>
    </source>
</evidence>
<evidence type="ECO:0000259" key="1">
    <source>
        <dbReference type="Pfam" id="PF13986"/>
    </source>
</evidence>
<feature type="domain" description="DUF4224" evidence="1">
    <location>
        <begin position="4"/>
        <end position="47"/>
    </location>
</feature>
<keyword evidence="3" id="KW-1185">Reference proteome</keyword>
<dbReference type="EMBL" id="VLLB01000001">
    <property type="protein sequence ID" value="TWI69014.1"/>
    <property type="molecule type" value="Genomic_DNA"/>
</dbReference>
<sequence>MIEILSDAELFELTRYRRPAEQLRELAKLGVPARRMRDNTVRVLRMHLVAPAAPHNVPALRPKLNLK</sequence>
<dbReference type="AlphaFoldDB" id="A0A562RK86"/>
<organism evidence="2 3">
    <name type="scientific">Pseudoduganella lurida</name>
    <dbReference type="NCBI Taxonomy" id="1036180"/>
    <lineage>
        <taxon>Bacteria</taxon>
        <taxon>Pseudomonadati</taxon>
        <taxon>Pseudomonadota</taxon>
        <taxon>Betaproteobacteria</taxon>
        <taxon>Burkholderiales</taxon>
        <taxon>Oxalobacteraceae</taxon>
        <taxon>Telluria group</taxon>
        <taxon>Pseudoduganella</taxon>
    </lineage>
</organism>
<protein>
    <submittedName>
        <fullName evidence="2">Uncharacterized protein DUF4224</fullName>
    </submittedName>
</protein>
<dbReference type="Pfam" id="PF13986">
    <property type="entry name" value="DUF4224"/>
    <property type="match status" value="1"/>
</dbReference>
<accession>A0A562RK86</accession>
<dbReference type="Proteomes" id="UP000318431">
    <property type="component" value="Unassembled WGS sequence"/>
</dbReference>
<dbReference type="InterPro" id="IPR025319">
    <property type="entry name" value="DUF4224"/>
</dbReference>
<comment type="caution">
    <text evidence="2">The sequence shown here is derived from an EMBL/GenBank/DDBJ whole genome shotgun (WGS) entry which is preliminary data.</text>
</comment>